<dbReference type="Gene3D" id="3.90.550.10">
    <property type="entry name" value="Spore Coat Polysaccharide Biosynthesis Protein SpsA, Chain A"/>
    <property type="match status" value="1"/>
</dbReference>
<dbReference type="InterPro" id="IPR050587">
    <property type="entry name" value="GNT1/Glycosyltrans_8"/>
</dbReference>
<gene>
    <name evidence="1" type="ORF">PENSUB_7706</name>
</gene>
<proteinExistence type="predicted"/>
<dbReference type="PANTHER" id="PTHR11183">
    <property type="entry name" value="GLYCOGENIN SUBFAMILY MEMBER"/>
    <property type="match status" value="1"/>
</dbReference>
<comment type="caution">
    <text evidence="1">The sequence shown here is derived from an EMBL/GenBank/DDBJ whole genome shotgun (WGS) entry which is preliminary data.</text>
</comment>
<keyword evidence="2" id="KW-1185">Reference proteome</keyword>
<dbReference type="OrthoDB" id="2014201at2759"/>
<dbReference type="SUPFAM" id="SSF53448">
    <property type="entry name" value="Nucleotide-diphospho-sugar transferases"/>
    <property type="match status" value="1"/>
</dbReference>
<organism evidence="1 2">
    <name type="scientific">Penicillium subrubescens</name>
    <dbReference type="NCBI Taxonomy" id="1316194"/>
    <lineage>
        <taxon>Eukaryota</taxon>
        <taxon>Fungi</taxon>
        <taxon>Dikarya</taxon>
        <taxon>Ascomycota</taxon>
        <taxon>Pezizomycotina</taxon>
        <taxon>Eurotiomycetes</taxon>
        <taxon>Eurotiomycetidae</taxon>
        <taxon>Eurotiales</taxon>
        <taxon>Aspergillaceae</taxon>
        <taxon>Penicillium</taxon>
    </lineage>
</organism>
<sequence>MTKTGRPEDFMSKKLFAFCLFSIGFTIFLLFGSPAPPSPDELNDTPGISGQHGQTTYKGRQAISTFLASKSSKQADQNDNEDAYFVSARTLIYQLLHSPTTKLLHPVPIVVLVTKDVRESKRQTLRHDGAIVVEVEDVTHNTPIAAERWTSMATKLHVFDPAIVPYEKVLFMDIDMVLTRPIDKIFQDFSTELGPITNASQVDAELGPLPEQYILATSPESHQKDHAYPFLDSDHTMSTFNSGLFIYSPSVEMYQYYMRLLDHPDLYYTGIPDQDLLNYAHRWGGPMSWKRLHWSWYINLPNKNDLQGGMALLHAKWWEQGASLSRESIEQFALARRWEMEGYWMGQEAKSSS</sequence>
<dbReference type="AlphaFoldDB" id="A0A1Q5TKN6"/>
<evidence type="ECO:0000313" key="2">
    <source>
        <dbReference type="Proteomes" id="UP000186955"/>
    </source>
</evidence>
<reference evidence="1 2" key="1">
    <citation type="submission" date="2016-10" db="EMBL/GenBank/DDBJ databases">
        <title>Genome sequence of the ascomycete fungus Penicillium subrubescens.</title>
        <authorList>
            <person name="De Vries R.P."/>
            <person name="Peng M."/>
            <person name="Dilokpimol A."/>
            <person name="Hilden K."/>
            <person name="Makela M.R."/>
            <person name="Grigoriev I."/>
            <person name="Riley R."/>
            <person name="Granchi Z."/>
        </authorList>
    </citation>
    <scope>NUCLEOTIDE SEQUENCE [LARGE SCALE GENOMIC DNA]</scope>
    <source>
        <strain evidence="1 2">CBS 132785</strain>
    </source>
</reference>
<dbReference type="InterPro" id="IPR029044">
    <property type="entry name" value="Nucleotide-diphossugar_trans"/>
</dbReference>
<dbReference type="STRING" id="1316194.A0A1Q5TKN6"/>
<evidence type="ECO:0000313" key="1">
    <source>
        <dbReference type="EMBL" id="OKP00775.1"/>
    </source>
</evidence>
<accession>A0A1Q5TKN6</accession>
<protein>
    <submittedName>
        <fullName evidence="1">Meiotically up-regulated gene 136 protein</fullName>
    </submittedName>
</protein>
<name>A0A1Q5TKN6_9EURO</name>
<dbReference type="EMBL" id="MNBE01000643">
    <property type="protein sequence ID" value="OKP00775.1"/>
    <property type="molecule type" value="Genomic_DNA"/>
</dbReference>
<dbReference type="Proteomes" id="UP000186955">
    <property type="component" value="Unassembled WGS sequence"/>
</dbReference>